<feature type="signal peptide" evidence="1">
    <location>
        <begin position="1"/>
        <end position="18"/>
    </location>
</feature>
<name>A0ABZ2K1Z5_9BACT</name>
<reference evidence="2 3" key="1">
    <citation type="submission" date="2021-12" db="EMBL/GenBank/DDBJ databases">
        <title>Discovery of the Pendulisporaceae a myxobacterial family with distinct sporulation behavior and unique specialized metabolism.</title>
        <authorList>
            <person name="Garcia R."/>
            <person name="Popoff A."/>
            <person name="Bader C.D."/>
            <person name="Loehr J."/>
            <person name="Walesch S."/>
            <person name="Walt C."/>
            <person name="Boldt J."/>
            <person name="Bunk B."/>
            <person name="Haeckl F.J.F.P.J."/>
            <person name="Gunesch A.P."/>
            <person name="Birkelbach J."/>
            <person name="Nuebel U."/>
            <person name="Pietschmann T."/>
            <person name="Bach T."/>
            <person name="Mueller R."/>
        </authorList>
    </citation>
    <scope>NUCLEOTIDE SEQUENCE [LARGE SCALE GENOMIC DNA]</scope>
    <source>
        <strain evidence="2 3">MSr12523</strain>
    </source>
</reference>
<keyword evidence="1" id="KW-0732">Signal</keyword>
<dbReference type="InterPro" id="IPR012292">
    <property type="entry name" value="Globin/Proto"/>
</dbReference>
<keyword evidence="3" id="KW-1185">Reference proteome</keyword>
<dbReference type="InterPro" id="IPR009050">
    <property type="entry name" value="Globin-like_sf"/>
</dbReference>
<protein>
    <submittedName>
        <fullName evidence="2">Uncharacterized protein</fullName>
    </submittedName>
</protein>
<accession>A0ABZ2K1Z5</accession>
<gene>
    <name evidence="2" type="ORF">LZC95_32715</name>
</gene>
<sequence>MKAQTFFLGAVAAMAALASGCSDDDTKPSGSTPSAYERLGGHAGLLAFVKNEVENKVLKDSDLKTYFFNQVANPIPAGHPSAAQIEECFTRLVASVVQAEQYPGAPVRDAANTNTPDFTCRDMKSSHVGLNIGDKTFDKFVGVLAGDLMGLVVADGTMLTAGHISQSEYNVLAKALTDTKSSVTTPGAPAGPGPFVPPTPSAYERLGRHQGLLALVKTEVEQKILKDTNLKTYFFNQVANPIPAGHPSAAQIEECFTRLVGLVLQAEAYPGTAVNDPANTNTPNFTCRDMASAHTGLKIGDKTFDAFVTILATDLMPLVVADGTTPKNGQITQSEFNALAKALTDTKSEIVDPNAAPGPAPFPG</sequence>
<evidence type="ECO:0000313" key="3">
    <source>
        <dbReference type="Proteomes" id="UP001379533"/>
    </source>
</evidence>
<dbReference type="Gene3D" id="1.10.490.10">
    <property type="entry name" value="Globins"/>
    <property type="match status" value="2"/>
</dbReference>
<organism evidence="2 3">
    <name type="scientific">Pendulispora brunnea</name>
    <dbReference type="NCBI Taxonomy" id="2905690"/>
    <lineage>
        <taxon>Bacteria</taxon>
        <taxon>Pseudomonadati</taxon>
        <taxon>Myxococcota</taxon>
        <taxon>Myxococcia</taxon>
        <taxon>Myxococcales</taxon>
        <taxon>Sorangiineae</taxon>
        <taxon>Pendulisporaceae</taxon>
        <taxon>Pendulispora</taxon>
    </lineage>
</organism>
<dbReference type="RefSeq" id="WP_394841827.1">
    <property type="nucleotide sequence ID" value="NZ_CP089982.1"/>
</dbReference>
<dbReference type="SUPFAM" id="SSF46458">
    <property type="entry name" value="Globin-like"/>
    <property type="match status" value="2"/>
</dbReference>
<evidence type="ECO:0000256" key="1">
    <source>
        <dbReference type="SAM" id="SignalP"/>
    </source>
</evidence>
<evidence type="ECO:0000313" key="2">
    <source>
        <dbReference type="EMBL" id="WXA91207.1"/>
    </source>
</evidence>
<dbReference type="EMBL" id="CP089982">
    <property type="protein sequence ID" value="WXA91207.1"/>
    <property type="molecule type" value="Genomic_DNA"/>
</dbReference>
<dbReference type="PROSITE" id="PS51257">
    <property type="entry name" value="PROKAR_LIPOPROTEIN"/>
    <property type="match status" value="1"/>
</dbReference>
<dbReference type="Proteomes" id="UP001379533">
    <property type="component" value="Chromosome"/>
</dbReference>
<proteinExistence type="predicted"/>
<feature type="chain" id="PRO_5046763773" evidence="1">
    <location>
        <begin position="19"/>
        <end position="364"/>
    </location>
</feature>